<keyword evidence="4" id="KW-1185">Reference proteome</keyword>
<feature type="domain" description="Inhibitor I9" evidence="2">
    <location>
        <begin position="31"/>
        <end position="109"/>
    </location>
</feature>
<feature type="chain" id="PRO_5040294819" description="Inhibitor I9 domain-containing protein" evidence="1">
    <location>
        <begin position="19"/>
        <end position="115"/>
    </location>
</feature>
<dbReference type="Proteomes" id="UP000799439">
    <property type="component" value="Unassembled WGS sequence"/>
</dbReference>
<dbReference type="Gene3D" id="3.30.70.80">
    <property type="entry name" value="Peptidase S8 propeptide/proteinase inhibitor I9"/>
    <property type="match status" value="1"/>
</dbReference>
<organism evidence="3 4">
    <name type="scientific">Myriangium duriaei CBS 260.36</name>
    <dbReference type="NCBI Taxonomy" id="1168546"/>
    <lineage>
        <taxon>Eukaryota</taxon>
        <taxon>Fungi</taxon>
        <taxon>Dikarya</taxon>
        <taxon>Ascomycota</taxon>
        <taxon>Pezizomycotina</taxon>
        <taxon>Dothideomycetes</taxon>
        <taxon>Dothideomycetidae</taxon>
        <taxon>Myriangiales</taxon>
        <taxon>Myriangiaceae</taxon>
        <taxon>Myriangium</taxon>
    </lineage>
</organism>
<comment type="caution">
    <text evidence="3">The sequence shown here is derived from an EMBL/GenBank/DDBJ whole genome shotgun (WGS) entry which is preliminary data.</text>
</comment>
<dbReference type="EMBL" id="ML996086">
    <property type="protein sequence ID" value="KAF2152812.1"/>
    <property type="molecule type" value="Genomic_DNA"/>
</dbReference>
<gene>
    <name evidence="3" type="ORF">K461DRAFT_313427</name>
</gene>
<evidence type="ECO:0000256" key="1">
    <source>
        <dbReference type="SAM" id="SignalP"/>
    </source>
</evidence>
<dbReference type="InterPro" id="IPR010259">
    <property type="entry name" value="S8pro/Inhibitor_I9"/>
</dbReference>
<dbReference type="SUPFAM" id="SSF54897">
    <property type="entry name" value="Protease propeptides/inhibitors"/>
    <property type="match status" value="1"/>
</dbReference>
<evidence type="ECO:0000313" key="4">
    <source>
        <dbReference type="Proteomes" id="UP000799439"/>
    </source>
</evidence>
<proteinExistence type="predicted"/>
<protein>
    <recommendedName>
        <fullName evidence="2">Inhibitor I9 domain-containing protein</fullName>
    </recommendedName>
</protein>
<dbReference type="Pfam" id="PF05922">
    <property type="entry name" value="Inhibitor_I9"/>
    <property type="match status" value="1"/>
</dbReference>
<evidence type="ECO:0000313" key="3">
    <source>
        <dbReference type="EMBL" id="KAF2152812.1"/>
    </source>
</evidence>
<reference evidence="3" key="1">
    <citation type="journal article" date="2020" name="Stud. Mycol.">
        <title>101 Dothideomycetes genomes: a test case for predicting lifestyles and emergence of pathogens.</title>
        <authorList>
            <person name="Haridas S."/>
            <person name="Albert R."/>
            <person name="Binder M."/>
            <person name="Bloem J."/>
            <person name="Labutti K."/>
            <person name="Salamov A."/>
            <person name="Andreopoulos B."/>
            <person name="Baker S."/>
            <person name="Barry K."/>
            <person name="Bills G."/>
            <person name="Bluhm B."/>
            <person name="Cannon C."/>
            <person name="Castanera R."/>
            <person name="Culley D."/>
            <person name="Daum C."/>
            <person name="Ezra D."/>
            <person name="Gonzalez J."/>
            <person name="Henrissat B."/>
            <person name="Kuo A."/>
            <person name="Liang C."/>
            <person name="Lipzen A."/>
            <person name="Lutzoni F."/>
            <person name="Magnuson J."/>
            <person name="Mondo S."/>
            <person name="Nolan M."/>
            <person name="Ohm R."/>
            <person name="Pangilinan J."/>
            <person name="Park H.-J."/>
            <person name="Ramirez L."/>
            <person name="Alfaro M."/>
            <person name="Sun H."/>
            <person name="Tritt A."/>
            <person name="Yoshinaga Y."/>
            <person name="Zwiers L.-H."/>
            <person name="Turgeon B."/>
            <person name="Goodwin S."/>
            <person name="Spatafora J."/>
            <person name="Crous P."/>
            <person name="Grigoriev I."/>
        </authorList>
    </citation>
    <scope>NUCLEOTIDE SEQUENCE</scope>
    <source>
        <strain evidence="3">CBS 260.36</strain>
    </source>
</reference>
<dbReference type="InterPro" id="IPR037045">
    <property type="entry name" value="S8pro/Inhibitor_I9_sf"/>
</dbReference>
<name>A0A9P4IZM7_9PEZI</name>
<sequence>MMTQIFILGLLGITSTLARLSASNELDVVDKYIITVKSHVDLQKHIDSVKTAHTVLFRRIHKPFSGLTHIYDGVSNFSGYAGHLHPAIIQSLRNDNDVAAIEKDRIWTLWICLGE</sequence>
<dbReference type="AlphaFoldDB" id="A0A9P4IZM7"/>
<evidence type="ECO:0000259" key="2">
    <source>
        <dbReference type="Pfam" id="PF05922"/>
    </source>
</evidence>
<feature type="signal peptide" evidence="1">
    <location>
        <begin position="1"/>
        <end position="18"/>
    </location>
</feature>
<keyword evidence="1" id="KW-0732">Signal</keyword>
<accession>A0A9P4IZM7</accession>